<feature type="signal peptide" evidence="1">
    <location>
        <begin position="1"/>
        <end position="27"/>
    </location>
</feature>
<keyword evidence="3" id="KW-1185">Reference proteome</keyword>
<sequence length="225" mass="25121">MKPIRQNVIPYVLVLLVALAIPQIASADDPCQGFNDEVTKFVSEMPRLSSSELTSGRFDVENNKGRLNISYLVNGQEIFKREWHESCGSDELDKLGCSAQITPILGLCGYGGLHIAQQARHIGLTCDHLIFPSPATNSFKSISQPWFITVKDLDNDNVSEIITHELQQWALDCDLCLACIDATAWNNIYHFSSDGKLIPVNAQFPQRYAELLTSYRQQSFARGSI</sequence>
<feature type="chain" id="PRO_5041364615" evidence="1">
    <location>
        <begin position="28"/>
        <end position="225"/>
    </location>
</feature>
<organism evidence="2 3">
    <name type="scientific">Candidatus Methylobacter titanis</name>
    <dbReference type="NCBI Taxonomy" id="3053457"/>
    <lineage>
        <taxon>Bacteria</taxon>
        <taxon>Pseudomonadati</taxon>
        <taxon>Pseudomonadota</taxon>
        <taxon>Gammaproteobacteria</taxon>
        <taxon>Methylococcales</taxon>
        <taxon>Methylococcaceae</taxon>
        <taxon>Methylobacter</taxon>
    </lineage>
</organism>
<name>A0AA43TK57_9GAMM</name>
<protein>
    <submittedName>
        <fullName evidence="2">Uncharacterized protein</fullName>
    </submittedName>
</protein>
<evidence type="ECO:0000256" key="1">
    <source>
        <dbReference type="SAM" id="SignalP"/>
    </source>
</evidence>
<comment type="caution">
    <text evidence="2">The sequence shown here is derived from an EMBL/GenBank/DDBJ whole genome shotgun (WGS) entry which is preliminary data.</text>
</comment>
<proteinExistence type="predicted"/>
<evidence type="ECO:0000313" key="3">
    <source>
        <dbReference type="Proteomes" id="UP001160519"/>
    </source>
</evidence>
<reference evidence="2" key="1">
    <citation type="submission" date="2023-01" db="EMBL/GenBank/DDBJ databases">
        <title>Biogeochemical cycle of methane in antarctic sediments.</title>
        <authorList>
            <person name="Roldan D.M."/>
            <person name="Menes R.J."/>
        </authorList>
    </citation>
    <scope>NUCLEOTIDE SEQUENCE [LARGE SCALE GENOMIC DNA]</scope>
    <source>
        <strain evidence="2">K-2018 MAG008</strain>
    </source>
</reference>
<gene>
    <name evidence="2" type="ORF">PSU93_07230</name>
</gene>
<keyword evidence="1" id="KW-0732">Signal</keyword>
<accession>A0AA43TK57</accession>
<dbReference type="AlphaFoldDB" id="A0AA43TK57"/>
<dbReference type="Proteomes" id="UP001160519">
    <property type="component" value="Unassembled WGS sequence"/>
</dbReference>
<evidence type="ECO:0000313" key="2">
    <source>
        <dbReference type="EMBL" id="MDI1230921.1"/>
    </source>
</evidence>
<dbReference type="EMBL" id="JAQSDF010000017">
    <property type="protein sequence ID" value="MDI1230921.1"/>
    <property type="molecule type" value="Genomic_DNA"/>
</dbReference>